<dbReference type="EMBL" id="CP015243">
    <property type="protein sequence ID" value="ANF59308.1"/>
    <property type="molecule type" value="Genomic_DNA"/>
</dbReference>
<evidence type="ECO:0000313" key="3">
    <source>
        <dbReference type="Proteomes" id="UP000077875"/>
    </source>
</evidence>
<keyword evidence="1" id="KW-0812">Transmembrane</keyword>
<protein>
    <submittedName>
        <fullName evidence="2">Uncharacterized protein</fullName>
    </submittedName>
</protein>
<evidence type="ECO:0000313" key="2">
    <source>
        <dbReference type="EMBL" id="ANF59308.1"/>
    </source>
</evidence>
<keyword evidence="1" id="KW-1133">Transmembrane helix</keyword>
<dbReference type="RefSeq" id="WP_064124140.1">
    <property type="nucleotide sequence ID" value="NZ_CP015243.1"/>
</dbReference>
<dbReference type="Pfam" id="PF07963">
    <property type="entry name" value="N_methyl"/>
    <property type="match status" value="1"/>
</dbReference>
<reference evidence="2 3" key="1">
    <citation type="submission" date="2016-04" db="EMBL/GenBank/DDBJ databases">
        <title>Complete Genome Sequence of Halotalea alkalilenta IHB B 13600.</title>
        <authorList>
            <person name="Swarnkar M.K."/>
            <person name="Sharma A."/>
            <person name="Kaushal K."/>
            <person name="Soni R."/>
            <person name="Rana S."/>
            <person name="Singh A.K."/>
            <person name="Gulati A."/>
        </authorList>
    </citation>
    <scope>NUCLEOTIDE SEQUENCE [LARGE SCALE GENOMIC DNA]</scope>
    <source>
        <strain evidence="2 3">IHB B 13600</strain>
    </source>
</reference>
<keyword evidence="1" id="KW-0472">Membrane</keyword>
<dbReference type="KEGG" id="haa:A5892_19135"/>
<feature type="transmembrane region" description="Helical" evidence="1">
    <location>
        <begin position="21"/>
        <end position="43"/>
    </location>
</feature>
<evidence type="ECO:0000256" key="1">
    <source>
        <dbReference type="SAM" id="Phobius"/>
    </source>
</evidence>
<organism evidence="2 3">
    <name type="scientific">Halotalea alkalilenta</name>
    <dbReference type="NCBI Taxonomy" id="376489"/>
    <lineage>
        <taxon>Bacteria</taxon>
        <taxon>Pseudomonadati</taxon>
        <taxon>Pseudomonadota</taxon>
        <taxon>Gammaproteobacteria</taxon>
        <taxon>Oceanospirillales</taxon>
        <taxon>Halomonadaceae</taxon>
        <taxon>Halotalea</taxon>
    </lineage>
</organism>
<dbReference type="InterPro" id="IPR012902">
    <property type="entry name" value="N_methyl_site"/>
</dbReference>
<keyword evidence="3" id="KW-1185">Reference proteome</keyword>
<gene>
    <name evidence="2" type="ORF">A5892_19135</name>
</gene>
<name>A0A172YJA5_9GAMM</name>
<sequence>MRDFSISEAAGRQRGASLIEALAAVAIAAVGITALVAALEVALGRGQLLRERSLGTSAIGMLLESQRGVPASSVTLAPLGGGVTLCRRADDGVMHVWLVWPRRPGLAPPACGEGAPAGAIELSGAAP</sequence>
<dbReference type="Proteomes" id="UP000077875">
    <property type="component" value="Chromosome"/>
</dbReference>
<accession>A0A172YJA5</accession>
<dbReference type="STRING" id="376489.A5892_19135"/>
<dbReference type="AlphaFoldDB" id="A0A172YJA5"/>
<proteinExistence type="predicted"/>